<name>C1MNT4_MICPC</name>
<feature type="non-terminal residue" evidence="12">
    <location>
        <position position="1"/>
    </location>
</feature>
<feature type="compositionally biased region" description="Low complexity" evidence="11">
    <location>
        <begin position="197"/>
        <end position="207"/>
    </location>
</feature>
<comment type="similarity">
    <text evidence="2">Belongs to the tubulin polyglutamylase family.</text>
</comment>
<dbReference type="Proteomes" id="UP000001876">
    <property type="component" value="Unassembled WGS sequence"/>
</dbReference>
<keyword evidence="8" id="KW-0969">Cilium</keyword>
<reference evidence="12 13" key="1">
    <citation type="journal article" date="2009" name="Science">
        <title>Green evolution and dynamic adaptations revealed by genomes of the marine picoeukaryotes Micromonas.</title>
        <authorList>
            <person name="Worden A.Z."/>
            <person name="Lee J.H."/>
            <person name="Mock T."/>
            <person name="Rouze P."/>
            <person name="Simmons M.P."/>
            <person name="Aerts A.L."/>
            <person name="Allen A.E."/>
            <person name="Cuvelier M.L."/>
            <person name="Derelle E."/>
            <person name="Everett M.V."/>
            <person name="Foulon E."/>
            <person name="Grimwood J."/>
            <person name="Gundlach H."/>
            <person name="Henrissat B."/>
            <person name="Napoli C."/>
            <person name="McDonald S.M."/>
            <person name="Parker M.S."/>
            <person name="Rombauts S."/>
            <person name="Salamov A."/>
            <person name="Von Dassow P."/>
            <person name="Badger J.H."/>
            <person name="Coutinho P.M."/>
            <person name="Demir E."/>
            <person name="Dubchak I."/>
            <person name="Gentemann C."/>
            <person name="Eikrem W."/>
            <person name="Gready J.E."/>
            <person name="John U."/>
            <person name="Lanier W."/>
            <person name="Lindquist E.A."/>
            <person name="Lucas S."/>
            <person name="Mayer K.F."/>
            <person name="Moreau H."/>
            <person name="Not F."/>
            <person name="Otillar R."/>
            <person name="Panaud O."/>
            <person name="Pangilinan J."/>
            <person name="Paulsen I."/>
            <person name="Piegu B."/>
            <person name="Poliakov A."/>
            <person name="Robbens S."/>
            <person name="Schmutz J."/>
            <person name="Toulza E."/>
            <person name="Wyss T."/>
            <person name="Zelensky A."/>
            <person name="Zhou K."/>
            <person name="Armbrust E.V."/>
            <person name="Bhattacharya D."/>
            <person name="Goodenough U.W."/>
            <person name="Van de Peer Y."/>
            <person name="Grigoriev I.V."/>
        </authorList>
    </citation>
    <scope>NUCLEOTIDE SEQUENCE [LARGE SCALE GENOMIC DNA]</scope>
    <source>
        <strain evidence="12 13">CCMP1545</strain>
    </source>
</reference>
<keyword evidence="7" id="KW-0067">ATP-binding</keyword>
<dbReference type="Pfam" id="PF03133">
    <property type="entry name" value="TTL"/>
    <property type="match status" value="1"/>
</dbReference>
<dbReference type="PANTHER" id="PTHR12241">
    <property type="entry name" value="TUBULIN POLYGLUTAMYLASE"/>
    <property type="match status" value="1"/>
</dbReference>
<evidence type="ECO:0000256" key="3">
    <source>
        <dbReference type="ARBA" id="ARBA00022490"/>
    </source>
</evidence>
<dbReference type="GO" id="GO:0070740">
    <property type="term" value="F:tubulin-glutamic acid ligase activity"/>
    <property type="evidence" value="ECO:0007669"/>
    <property type="project" value="TreeGrafter"/>
</dbReference>
<evidence type="ECO:0000313" key="12">
    <source>
        <dbReference type="EMBL" id="EEH58346.1"/>
    </source>
</evidence>
<dbReference type="KEGG" id="mpp:MICPUCDRAFT_3527"/>
<dbReference type="GeneID" id="9682605"/>
<keyword evidence="10" id="KW-0966">Cell projection</keyword>
<feature type="region of interest" description="Disordered" evidence="11">
    <location>
        <begin position="197"/>
        <end position="220"/>
    </location>
</feature>
<dbReference type="Gene3D" id="3.30.470.20">
    <property type="entry name" value="ATP-grasp fold, B domain"/>
    <property type="match status" value="1"/>
</dbReference>
<dbReference type="STRING" id="564608.C1MNT4"/>
<gene>
    <name evidence="12" type="ORF">MICPUCDRAFT_3527</name>
</gene>
<dbReference type="EMBL" id="GG663737">
    <property type="protein sequence ID" value="EEH58346.1"/>
    <property type="molecule type" value="Genomic_DNA"/>
</dbReference>
<dbReference type="GO" id="GO:0005874">
    <property type="term" value="C:microtubule"/>
    <property type="evidence" value="ECO:0007669"/>
    <property type="project" value="UniProtKB-KW"/>
</dbReference>
<keyword evidence="13" id="KW-1185">Reference proteome</keyword>
<evidence type="ECO:0000256" key="11">
    <source>
        <dbReference type="SAM" id="MobiDB-lite"/>
    </source>
</evidence>
<keyword evidence="3" id="KW-0963">Cytoplasm</keyword>
<evidence type="ECO:0000256" key="4">
    <source>
        <dbReference type="ARBA" id="ARBA00022598"/>
    </source>
</evidence>
<evidence type="ECO:0000256" key="5">
    <source>
        <dbReference type="ARBA" id="ARBA00022701"/>
    </source>
</evidence>
<sequence length="407" mass="45546">LKWRSDFDKFVVVSNFEKRGWERWRDPGPDAADAGAADAHQTSSSWNVYWANVHAAKHLFHPSAESRLGDHQVVNHFPNHYELTRKDLMVKNVKRYRKELEKEAALAAALRGNGLGGVAVPTPTDHLDFVPLTFSLPADYSLFAEEFRRGGGDNARATNATTWIMKPTGKAQGKGIFLVNKLAQVKRWANTGGALAANNSAAHSTSNKHQSDRDKTEPPAQEAYIVSRYVHNPLLIGGKKFDLRLYVTVTSYRPLRAFISKLGFARFCNVKYSGDVADIDNPFVHLTNVAIQKRGEEYNESHGNKWPLRDLRLHLESTRGKTATDALFAAMRDCVTHSLRAVSNVMVNDRHCFELYGYDLLVDESLKPWLIEVNASPSLSATTEADRRLKCRVIRDALLVAVPPGKL</sequence>
<dbReference type="InterPro" id="IPR004344">
    <property type="entry name" value="TTL/TTLL_fam"/>
</dbReference>
<dbReference type="OrthoDB" id="564098at2759"/>
<dbReference type="AlphaFoldDB" id="C1MNT4"/>
<feature type="non-terminal residue" evidence="12">
    <location>
        <position position="407"/>
    </location>
</feature>
<organism evidence="13">
    <name type="scientific">Micromonas pusilla (strain CCMP1545)</name>
    <name type="common">Picoplanktonic green alga</name>
    <dbReference type="NCBI Taxonomy" id="564608"/>
    <lineage>
        <taxon>Eukaryota</taxon>
        <taxon>Viridiplantae</taxon>
        <taxon>Chlorophyta</taxon>
        <taxon>Mamiellophyceae</taxon>
        <taxon>Mamiellales</taxon>
        <taxon>Mamiellaceae</taxon>
        <taxon>Micromonas</taxon>
    </lineage>
</organism>
<evidence type="ECO:0000256" key="7">
    <source>
        <dbReference type="ARBA" id="ARBA00022840"/>
    </source>
</evidence>
<accession>C1MNT4</accession>
<proteinExistence type="inferred from homology"/>
<dbReference type="RefSeq" id="XP_003056701.1">
    <property type="nucleotide sequence ID" value="XM_003056655.1"/>
</dbReference>
<dbReference type="GO" id="GO:0005524">
    <property type="term" value="F:ATP binding"/>
    <property type="evidence" value="ECO:0007669"/>
    <property type="project" value="UniProtKB-KW"/>
</dbReference>
<dbReference type="GO" id="GO:0036064">
    <property type="term" value="C:ciliary basal body"/>
    <property type="evidence" value="ECO:0007669"/>
    <property type="project" value="TreeGrafter"/>
</dbReference>
<evidence type="ECO:0000256" key="8">
    <source>
        <dbReference type="ARBA" id="ARBA00023069"/>
    </source>
</evidence>
<comment type="subcellular location">
    <subcellularLocation>
        <location evidence="1">Cytoplasm</location>
        <location evidence="1">Cytoskeleton</location>
        <location evidence="1">Cilium basal body</location>
    </subcellularLocation>
</comment>
<evidence type="ECO:0000256" key="10">
    <source>
        <dbReference type="ARBA" id="ARBA00023273"/>
    </source>
</evidence>
<evidence type="ECO:0000313" key="13">
    <source>
        <dbReference type="Proteomes" id="UP000001876"/>
    </source>
</evidence>
<keyword evidence="4" id="KW-0436">Ligase</keyword>
<dbReference type="eggNOG" id="KOG2157">
    <property type="taxonomic scope" value="Eukaryota"/>
</dbReference>
<dbReference type="GO" id="GO:0000226">
    <property type="term" value="P:microtubule cytoskeleton organization"/>
    <property type="evidence" value="ECO:0007669"/>
    <property type="project" value="TreeGrafter"/>
</dbReference>
<protein>
    <submittedName>
        <fullName evidence="12">Predicted protein</fullName>
    </submittedName>
</protein>
<evidence type="ECO:0000256" key="6">
    <source>
        <dbReference type="ARBA" id="ARBA00022741"/>
    </source>
</evidence>
<dbReference type="GO" id="GO:0015631">
    <property type="term" value="F:tubulin binding"/>
    <property type="evidence" value="ECO:0007669"/>
    <property type="project" value="TreeGrafter"/>
</dbReference>
<dbReference type="PANTHER" id="PTHR12241:SF31">
    <property type="entry name" value="POLYGLUTAMYLASE COMPLEX SUBUNIT TTLL1"/>
    <property type="match status" value="1"/>
</dbReference>
<keyword evidence="6" id="KW-0547">Nucleotide-binding</keyword>
<evidence type="ECO:0000256" key="2">
    <source>
        <dbReference type="ARBA" id="ARBA00006118"/>
    </source>
</evidence>
<dbReference type="PROSITE" id="PS51221">
    <property type="entry name" value="TTL"/>
    <property type="match status" value="1"/>
</dbReference>
<evidence type="ECO:0000256" key="1">
    <source>
        <dbReference type="ARBA" id="ARBA00004120"/>
    </source>
</evidence>
<evidence type="ECO:0000256" key="9">
    <source>
        <dbReference type="ARBA" id="ARBA00023212"/>
    </source>
</evidence>
<dbReference type="OMA" id="DWNFYWS"/>
<dbReference type="SUPFAM" id="SSF56059">
    <property type="entry name" value="Glutathione synthetase ATP-binding domain-like"/>
    <property type="match status" value="1"/>
</dbReference>
<keyword evidence="9" id="KW-0206">Cytoskeleton</keyword>
<keyword evidence="5" id="KW-0493">Microtubule</keyword>